<dbReference type="InterPro" id="IPR050109">
    <property type="entry name" value="HTH-type_TetR-like_transc_reg"/>
</dbReference>
<evidence type="ECO:0000313" key="6">
    <source>
        <dbReference type="EMBL" id="RDS87384.1"/>
    </source>
</evidence>
<sequence length="189" mass="21298">MPTIEHDERFANHRDKAVELFARKGFAQVGMRELATCLGLAPGSLYHHYPSKRHLLLDILEEFYEELMAALASVDSRGAVSIGDVIRAHVKLHQELPRHFSIALRDSGCLSVEQQQRVEHLRAQYERQLLDLMYRPRLQGAEVSVTFVCIIASLPGIVHSWFSAQRLEGSATSRLMEVALVGAIERLLA</sequence>
<dbReference type="Pfam" id="PF00440">
    <property type="entry name" value="TetR_N"/>
    <property type="match status" value="1"/>
</dbReference>
<keyword evidence="3" id="KW-0804">Transcription</keyword>
<keyword evidence="2 4" id="KW-0238">DNA-binding</keyword>
<dbReference type="RefSeq" id="WP_115488843.1">
    <property type="nucleotide sequence ID" value="NZ_QRBA01000025.1"/>
</dbReference>
<dbReference type="PANTHER" id="PTHR30055">
    <property type="entry name" value="HTH-TYPE TRANSCRIPTIONAL REGULATOR RUTR"/>
    <property type="match status" value="1"/>
</dbReference>
<gene>
    <name evidence="6" type="ORF">DL347_29790</name>
</gene>
<dbReference type="SUPFAM" id="SSF46689">
    <property type="entry name" value="Homeodomain-like"/>
    <property type="match status" value="1"/>
</dbReference>
<name>A0A7Z6MS74_PSEFL</name>
<feature type="domain" description="HTH tetR-type" evidence="5">
    <location>
        <begin position="7"/>
        <end position="67"/>
    </location>
</feature>
<dbReference type="PROSITE" id="PS50977">
    <property type="entry name" value="HTH_TETR_2"/>
    <property type="match status" value="1"/>
</dbReference>
<accession>A0A7Z6MS74</accession>
<evidence type="ECO:0000256" key="3">
    <source>
        <dbReference type="ARBA" id="ARBA00023163"/>
    </source>
</evidence>
<evidence type="ECO:0000256" key="2">
    <source>
        <dbReference type="ARBA" id="ARBA00023125"/>
    </source>
</evidence>
<dbReference type="Gene3D" id="1.10.357.10">
    <property type="entry name" value="Tetracycline Repressor, domain 2"/>
    <property type="match status" value="1"/>
</dbReference>
<dbReference type="GO" id="GO:0000976">
    <property type="term" value="F:transcription cis-regulatory region binding"/>
    <property type="evidence" value="ECO:0007669"/>
    <property type="project" value="TreeGrafter"/>
</dbReference>
<dbReference type="InterPro" id="IPR009057">
    <property type="entry name" value="Homeodomain-like_sf"/>
</dbReference>
<protein>
    <submittedName>
        <fullName evidence="6">TetR/AcrR family transcriptional regulator</fullName>
    </submittedName>
</protein>
<comment type="caution">
    <text evidence="6">The sequence shown here is derived from an EMBL/GenBank/DDBJ whole genome shotgun (WGS) entry which is preliminary data.</text>
</comment>
<dbReference type="PANTHER" id="PTHR30055:SF234">
    <property type="entry name" value="HTH-TYPE TRANSCRIPTIONAL REGULATOR BETI"/>
    <property type="match status" value="1"/>
</dbReference>
<dbReference type="Proteomes" id="UP000255541">
    <property type="component" value="Unassembled WGS sequence"/>
</dbReference>
<dbReference type="AlphaFoldDB" id="A0A7Z6MS74"/>
<feature type="DNA-binding region" description="H-T-H motif" evidence="4">
    <location>
        <begin position="30"/>
        <end position="49"/>
    </location>
</feature>
<proteinExistence type="predicted"/>
<evidence type="ECO:0000313" key="7">
    <source>
        <dbReference type="Proteomes" id="UP000255541"/>
    </source>
</evidence>
<dbReference type="PRINTS" id="PR00455">
    <property type="entry name" value="HTHTETR"/>
</dbReference>
<organism evidence="6 7">
    <name type="scientific">Pseudomonas fluorescens</name>
    <dbReference type="NCBI Taxonomy" id="294"/>
    <lineage>
        <taxon>Bacteria</taxon>
        <taxon>Pseudomonadati</taxon>
        <taxon>Pseudomonadota</taxon>
        <taxon>Gammaproteobacteria</taxon>
        <taxon>Pseudomonadales</taxon>
        <taxon>Pseudomonadaceae</taxon>
        <taxon>Pseudomonas</taxon>
    </lineage>
</organism>
<dbReference type="InterPro" id="IPR001647">
    <property type="entry name" value="HTH_TetR"/>
</dbReference>
<evidence type="ECO:0000259" key="5">
    <source>
        <dbReference type="PROSITE" id="PS50977"/>
    </source>
</evidence>
<evidence type="ECO:0000256" key="1">
    <source>
        <dbReference type="ARBA" id="ARBA00023015"/>
    </source>
</evidence>
<dbReference type="GO" id="GO:0003700">
    <property type="term" value="F:DNA-binding transcription factor activity"/>
    <property type="evidence" value="ECO:0007669"/>
    <property type="project" value="TreeGrafter"/>
</dbReference>
<reference evidence="6 7" key="1">
    <citation type="submission" date="2018-07" db="EMBL/GenBank/DDBJ databases">
        <title>Draft Genome Sequence of Pseudomonas fluorescens AHK-1 associated with canker disease of kiwifruit.</title>
        <authorList>
            <person name="Wu Z."/>
        </authorList>
    </citation>
    <scope>NUCLEOTIDE SEQUENCE [LARGE SCALE GENOMIC DNA]</scope>
    <source>
        <strain evidence="6 7">AHK-1</strain>
    </source>
</reference>
<keyword evidence="1" id="KW-0805">Transcription regulation</keyword>
<evidence type="ECO:0000256" key="4">
    <source>
        <dbReference type="PROSITE-ProRule" id="PRU00335"/>
    </source>
</evidence>
<dbReference type="EMBL" id="QRBA01000025">
    <property type="protein sequence ID" value="RDS87384.1"/>
    <property type="molecule type" value="Genomic_DNA"/>
</dbReference>